<dbReference type="Gene3D" id="1.10.357.10">
    <property type="entry name" value="Tetracycline Repressor, domain 2"/>
    <property type="match status" value="1"/>
</dbReference>
<dbReference type="STRING" id="1136941.ACH46_07760"/>
<keyword evidence="7" id="KW-1185">Reference proteome</keyword>
<dbReference type="PANTHER" id="PTHR47506">
    <property type="entry name" value="TRANSCRIPTIONAL REGULATORY PROTEIN"/>
    <property type="match status" value="1"/>
</dbReference>
<feature type="domain" description="HTH tetR-type" evidence="5">
    <location>
        <begin position="11"/>
        <end position="71"/>
    </location>
</feature>
<keyword evidence="3" id="KW-0804">Transcription</keyword>
<reference evidence="6 7" key="2">
    <citation type="journal article" date="2017" name="Int. J. Syst. Evol. Microbiol.">
        <title>Gordonia phthalatica sp. nov., a di-n-butyl phthalate-degrading bacterium isolated from activated sludge.</title>
        <authorList>
            <person name="Jin D."/>
            <person name="Kong X."/>
            <person name="Jia M."/>
            <person name="Yu X."/>
            <person name="Wang X."/>
            <person name="Zhuang X."/>
            <person name="Deng Y."/>
            <person name="Bai Z."/>
        </authorList>
    </citation>
    <scope>NUCLEOTIDE SEQUENCE [LARGE SCALE GENOMIC DNA]</scope>
    <source>
        <strain evidence="6 7">QH-11</strain>
    </source>
</reference>
<reference evidence="7" key="1">
    <citation type="submission" date="2015-06" db="EMBL/GenBank/DDBJ databases">
        <title>Complete genome sequence and metabolic analysis of phthalate degradation pathway in Gordonia sp. QH-11.</title>
        <authorList>
            <person name="Jin D."/>
            <person name="Kong X."/>
            <person name="Bai Z."/>
        </authorList>
    </citation>
    <scope>NUCLEOTIDE SEQUENCE [LARGE SCALE GENOMIC DNA]</scope>
    <source>
        <strain evidence="7">QH-11</strain>
    </source>
</reference>
<evidence type="ECO:0000259" key="5">
    <source>
        <dbReference type="PROSITE" id="PS50977"/>
    </source>
</evidence>
<dbReference type="RefSeq" id="WP_226995799.1">
    <property type="nucleotide sequence ID" value="NZ_CP011853.1"/>
</dbReference>
<dbReference type="PANTHER" id="PTHR47506:SF3">
    <property type="entry name" value="HTH-TYPE TRANSCRIPTIONAL REGULATOR LMRA"/>
    <property type="match status" value="1"/>
</dbReference>
<gene>
    <name evidence="6" type="ORF">ACH46_07760</name>
</gene>
<evidence type="ECO:0000256" key="2">
    <source>
        <dbReference type="ARBA" id="ARBA00023125"/>
    </source>
</evidence>
<feature type="DNA-binding region" description="H-T-H motif" evidence="4">
    <location>
        <begin position="34"/>
        <end position="53"/>
    </location>
</feature>
<dbReference type="InterPro" id="IPR009057">
    <property type="entry name" value="Homeodomain-like_sf"/>
</dbReference>
<evidence type="ECO:0000313" key="7">
    <source>
        <dbReference type="Proteomes" id="UP000063789"/>
    </source>
</evidence>
<dbReference type="AlphaFoldDB" id="A0A0N9NAH9"/>
<proteinExistence type="predicted"/>
<evidence type="ECO:0000256" key="1">
    <source>
        <dbReference type="ARBA" id="ARBA00023015"/>
    </source>
</evidence>
<dbReference type="PRINTS" id="PR00455">
    <property type="entry name" value="HTHTETR"/>
</dbReference>
<dbReference type="PATRIC" id="fig|1136941.3.peg.1584"/>
<dbReference type="GO" id="GO:0003677">
    <property type="term" value="F:DNA binding"/>
    <property type="evidence" value="ECO:0007669"/>
    <property type="project" value="UniProtKB-UniRule"/>
</dbReference>
<accession>A0A0N9NAH9</accession>
<dbReference type="EMBL" id="CP011853">
    <property type="protein sequence ID" value="ALG84413.1"/>
    <property type="molecule type" value="Genomic_DNA"/>
</dbReference>
<sequence length="191" mass="20740">MSSEARQERAIRTREQILNGAVDVLVEHGYAGMTMQRVQAAAGVSRGALTHHFASMSQIAVAAVDFIAENQAEEIRGALSADMSITAAVDVIHEITRRPTYVAGLQLWIAARTEPALREALQPGAHQLFHDLRDALSPFAGDLDDDRFAVFLDGLLSLFRGLAIGGVLRDRPHREKEVLAAWLTAFASPGD</sequence>
<name>A0A0N9NAH9_9ACTN</name>
<dbReference type="Pfam" id="PF00440">
    <property type="entry name" value="TetR_N"/>
    <property type="match status" value="1"/>
</dbReference>
<organism evidence="6 7">
    <name type="scientific">Gordonia phthalatica</name>
    <dbReference type="NCBI Taxonomy" id="1136941"/>
    <lineage>
        <taxon>Bacteria</taxon>
        <taxon>Bacillati</taxon>
        <taxon>Actinomycetota</taxon>
        <taxon>Actinomycetes</taxon>
        <taxon>Mycobacteriales</taxon>
        <taxon>Gordoniaceae</taxon>
        <taxon>Gordonia</taxon>
    </lineage>
</organism>
<dbReference type="InterPro" id="IPR023772">
    <property type="entry name" value="DNA-bd_HTH_TetR-type_CS"/>
</dbReference>
<evidence type="ECO:0000313" key="6">
    <source>
        <dbReference type="EMBL" id="ALG84413.1"/>
    </source>
</evidence>
<evidence type="ECO:0000256" key="3">
    <source>
        <dbReference type="ARBA" id="ARBA00023163"/>
    </source>
</evidence>
<dbReference type="SUPFAM" id="SSF46689">
    <property type="entry name" value="Homeodomain-like"/>
    <property type="match status" value="1"/>
</dbReference>
<keyword evidence="2 4" id="KW-0238">DNA-binding</keyword>
<dbReference type="Proteomes" id="UP000063789">
    <property type="component" value="Chromosome"/>
</dbReference>
<dbReference type="KEGG" id="goq:ACH46_07760"/>
<evidence type="ECO:0000256" key="4">
    <source>
        <dbReference type="PROSITE-ProRule" id="PRU00335"/>
    </source>
</evidence>
<protein>
    <submittedName>
        <fullName evidence="6">TetR family transcriptional regulator</fullName>
    </submittedName>
</protein>
<dbReference type="InterPro" id="IPR001647">
    <property type="entry name" value="HTH_TetR"/>
</dbReference>
<dbReference type="PROSITE" id="PS01081">
    <property type="entry name" value="HTH_TETR_1"/>
    <property type="match status" value="1"/>
</dbReference>
<dbReference type="PROSITE" id="PS50977">
    <property type="entry name" value="HTH_TETR_2"/>
    <property type="match status" value="1"/>
</dbReference>
<keyword evidence="1" id="KW-0805">Transcription regulation</keyword>